<keyword evidence="2" id="KW-0812">Transmembrane</keyword>
<dbReference type="Proteomes" id="UP000271573">
    <property type="component" value="Chromosome"/>
</dbReference>
<dbReference type="AlphaFoldDB" id="A0A3G9IHI9"/>
<evidence type="ECO:0000313" key="4">
    <source>
        <dbReference type="Proteomes" id="UP000271573"/>
    </source>
</evidence>
<protein>
    <submittedName>
        <fullName evidence="3">Uncharacterized protein</fullName>
    </submittedName>
</protein>
<proteinExistence type="predicted"/>
<evidence type="ECO:0000256" key="1">
    <source>
        <dbReference type="SAM" id="MobiDB-lite"/>
    </source>
</evidence>
<keyword evidence="2" id="KW-1133">Transmembrane helix</keyword>
<gene>
    <name evidence="3" type="ORF">Back2_28170</name>
</gene>
<dbReference type="RefSeq" id="WP_125569821.1">
    <property type="nucleotide sequence ID" value="NZ_AP019307.1"/>
</dbReference>
<dbReference type="EMBL" id="AP019307">
    <property type="protein sequence ID" value="BBH18530.1"/>
    <property type="molecule type" value="Genomic_DNA"/>
</dbReference>
<feature type="region of interest" description="Disordered" evidence="1">
    <location>
        <begin position="1"/>
        <end position="29"/>
    </location>
</feature>
<dbReference type="KEGG" id="nbe:Back2_28170"/>
<keyword evidence="4" id="KW-1185">Reference proteome</keyword>
<keyword evidence="2" id="KW-0472">Membrane</keyword>
<feature type="transmembrane region" description="Helical" evidence="2">
    <location>
        <begin position="32"/>
        <end position="54"/>
    </location>
</feature>
<evidence type="ECO:0000256" key="2">
    <source>
        <dbReference type="SAM" id="Phobius"/>
    </source>
</evidence>
<accession>A0A3G9IHI9</accession>
<evidence type="ECO:0000313" key="3">
    <source>
        <dbReference type="EMBL" id="BBH18530.1"/>
    </source>
</evidence>
<reference evidence="3 4" key="1">
    <citation type="submission" date="2018-11" db="EMBL/GenBank/DDBJ databases">
        <title>Complete genome sequence of Nocardioides baekrokdamisoli strain KCTC 39748.</title>
        <authorList>
            <person name="Kang S.W."/>
            <person name="Lee K.C."/>
            <person name="Kim K.K."/>
            <person name="Kim J.S."/>
            <person name="Kim D.S."/>
            <person name="Ko S.H."/>
            <person name="Yang S.H."/>
            <person name="Shin Y.K."/>
            <person name="Lee J.S."/>
        </authorList>
    </citation>
    <scope>NUCLEOTIDE SEQUENCE [LARGE SCALE GENOMIC DNA]</scope>
    <source>
        <strain evidence="3 4">KCTC 39748</strain>
    </source>
</reference>
<organism evidence="3 4">
    <name type="scientific">Nocardioides baekrokdamisoli</name>
    <dbReference type="NCBI Taxonomy" id="1804624"/>
    <lineage>
        <taxon>Bacteria</taxon>
        <taxon>Bacillati</taxon>
        <taxon>Actinomycetota</taxon>
        <taxon>Actinomycetes</taxon>
        <taxon>Propionibacteriales</taxon>
        <taxon>Nocardioidaceae</taxon>
        <taxon>Nocardioides</taxon>
    </lineage>
</organism>
<sequence length="187" mass="18528">MTTDPQPNADIIEATEPVKASRPKPSLPSKPIQLAVGVGVISLLVGGGAGFGLAQIGDSSPATSSSAALTLPGTLSGGFTRNTTVDTQIKPSLTSAQTTLGAGTDMALYASGTKQVLVEATRIGGGATLTAGMTYAKVGDAICSSSTSTSGSEAICTRTSGALTVKVTATDQATAAKYVDEIYKAVA</sequence>
<name>A0A3G9IHI9_9ACTN</name>